<feature type="transmembrane region" description="Helical" evidence="1">
    <location>
        <begin position="60"/>
        <end position="83"/>
    </location>
</feature>
<feature type="transmembrane region" description="Helical" evidence="1">
    <location>
        <begin position="12"/>
        <end position="32"/>
    </location>
</feature>
<evidence type="ECO:0000313" key="3">
    <source>
        <dbReference type="Proteomes" id="UP000076983"/>
    </source>
</evidence>
<dbReference type="STRING" id="29557.MGALLINA_00670"/>
<name>A0A168RQE0_9BACT</name>
<organism evidence="2 3">
    <name type="scientific">Mycoplasmopsis gallinarum</name>
    <dbReference type="NCBI Taxonomy" id="29557"/>
    <lineage>
        <taxon>Bacteria</taxon>
        <taxon>Bacillati</taxon>
        <taxon>Mycoplasmatota</taxon>
        <taxon>Mycoplasmoidales</taxon>
        <taxon>Metamycoplasmataceae</taxon>
        <taxon>Mycoplasmopsis</taxon>
    </lineage>
</organism>
<dbReference type="EMBL" id="LVLH01000014">
    <property type="protein sequence ID" value="OAB49190.1"/>
    <property type="molecule type" value="Genomic_DNA"/>
</dbReference>
<dbReference type="Proteomes" id="UP000076983">
    <property type="component" value="Unassembled WGS sequence"/>
</dbReference>
<sequence length="92" mass="10068">MKNLNLKTKTIIWLVVSIAALIALIVSVIVYINANEVSKIYAEITIPTEWLSAAKSQSSYAIGIMAFSIVIMGIGAYISYAGLKSWRTLTNE</sequence>
<dbReference type="OrthoDB" id="400414at2"/>
<keyword evidence="1" id="KW-0472">Membrane</keyword>
<keyword evidence="1" id="KW-1133">Transmembrane helix</keyword>
<dbReference type="AlphaFoldDB" id="A0A168RQE0"/>
<evidence type="ECO:0000256" key="1">
    <source>
        <dbReference type="SAM" id="Phobius"/>
    </source>
</evidence>
<protein>
    <submittedName>
        <fullName evidence="2">Uncharacterized protein</fullName>
    </submittedName>
</protein>
<comment type="caution">
    <text evidence="2">The sequence shown here is derived from an EMBL/GenBank/DDBJ whole genome shotgun (WGS) entry which is preliminary data.</text>
</comment>
<keyword evidence="1" id="KW-0812">Transmembrane</keyword>
<keyword evidence="3" id="KW-1185">Reference proteome</keyword>
<proteinExistence type="predicted"/>
<accession>A0A168RQE0</accession>
<gene>
    <name evidence="2" type="ORF">MGALLINA_00670</name>
</gene>
<dbReference type="PATRIC" id="fig|29557.3.peg.50"/>
<evidence type="ECO:0000313" key="2">
    <source>
        <dbReference type="EMBL" id="OAB49190.1"/>
    </source>
</evidence>
<dbReference type="RefSeq" id="WP_063625836.1">
    <property type="nucleotide sequence ID" value="NZ_LVLH01000014.1"/>
</dbReference>
<reference evidence="2 3" key="1">
    <citation type="submission" date="2016-03" db="EMBL/GenBank/DDBJ databases">
        <title>Genome sequence of Mycoplasma gallinarum strain Mgn_IPT.</title>
        <authorList>
            <person name="Yacoub E."/>
            <person name="Sirand-Pugnet P."/>
            <person name="Barre A."/>
            <person name="Maurier F."/>
            <person name="Blanchard A."/>
            <person name="Ben Abdelmoumen B.M."/>
        </authorList>
    </citation>
    <scope>NUCLEOTIDE SEQUENCE [LARGE SCALE GENOMIC DNA]</scope>
    <source>
        <strain evidence="2 3">Mgn_IPT</strain>
    </source>
</reference>